<evidence type="ECO:0000313" key="6">
    <source>
        <dbReference type="Proteomes" id="UP000694864"/>
    </source>
</evidence>
<organism evidence="6 7">
    <name type="scientific">Camelina sativa</name>
    <name type="common">False flax</name>
    <name type="synonym">Myagrum sativum</name>
    <dbReference type="NCBI Taxonomy" id="90675"/>
    <lineage>
        <taxon>Eukaryota</taxon>
        <taxon>Viridiplantae</taxon>
        <taxon>Streptophyta</taxon>
        <taxon>Embryophyta</taxon>
        <taxon>Tracheophyta</taxon>
        <taxon>Spermatophyta</taxon>
        <taxon>Magnoliopsida</taxon>
        <taxon>eudicotyledons</taxon>
        <taxon>Gunneridae</taxon>
        <taxon>Pentapetalae</taxon>
        <taxon>rosids</taxon>
        <taxon>malvids</taxon>
        <taxon>Brassicales</taxon>
        <taxon>Brassicaceae</taxon>
        <taxon>Camelineae</taxon>
        <taxon>Camelina</taxon>
    </lineage>
</organism>
<keyword evidence="3 5" id="KW-1133">Transmembrane helix</keyword>
<feature type="transmembrane region" description="Helical" evidence="5">
    <location>
        <begin position="130"/>
        <end position="151"/>
    </location>
</feature>
<keyword evidence="4 5" id="KW-0472">Membrane</keyword>
<dbReference type="GeneID" id="104792316"/>
<evidence type="ECO:0000256" key="5">
    <source>
        <dbReference type="SAM" id="Phobius"/>
    </source>
</evidence>
<sequence length="210" mass="23140">MQFMARCEEHRKNSLAGFLAMHKEVFMNQSQPIKTVVNSSIGCLGGAVFGYTLATLLPQITTHSHTLVGVPWVQAQAFAGVAGVYCAISGLIEGIRGKESLLSAMVPAAGSGAAYSFLSRDWQGRPINLLYTAIGFTVYQGLLYCLSDVIISNPKYRQTRSLLNKLELEKYEKEFKKANLTDSTLMLLTNGYLSKLLVFLYVAIRLIQFA</sequence>
<feature type="transmembrane region" description="Helical" evidence="5">
    <location>
        <begin position="185"/>
        <end position="204"/>
    </location>
</feature>
<reference evidence="7" key="2">
    <citation type="submission" date="2025-08" db="UniProtKB">
        <authorList>
            <consortium name="RefSeq"/>
        </authorList>
    </citation>
    <scope>IDENTIFICATION</scope>
    <source>
        <tissue evidence="7">Leaf</tissue>
    </source>
</reference>
<feature type="transmembrane region" description="Helical" evidence="5">
    <location>
        <begin position="100"/>
        <end position="118"/>
    </location>
</feature>
<evidence type="ECO:0000256" key="1">
    <source>
        <dbReference type="ARBA" id="ARBA00004141"/>
    </source>
</evidence>
<dbReference type="RefSeq" id="XP_019102474.1">
    <property type="nucleotide sequence ID" value="XM_019246929.1"/>
</dbReference>
<feature type="transmembrane region" description="Helical" evidence="5">
    <location>
        <begin position="36"/>
        <end position="57"/>
    </location>
</feature>
<keyword evidence="2 5" id="KW-0812">Transmembrane</keyword>
<reference evidence="6" key="1">
    <citation type="journal article" date="2014" name="Nat. Commun.">
        <title>The emerging biofuel crop Camelina sativa retains a highly undifferentiated hexaploid genome structure.</title>
        <authorList>
            <person name="Kagale S."/>
            <person name="Koh C."/>
            <person name="Nixon J."/>
            <person name="Bollina V."/>
            <person name="Clarke W.E."/>
            <person name="Tuteja R."/>
            <person name="Spillane C."/>
            <person name="Robinson S.J."/>
            <person name="Links M.G."/>
            <person name="Clarke C."/>
            <person name="Higgins E.E."/>
            <person name="Huebert T."/>
            <person name="Sharpe A.G."/>
            <person name="Parkin I.A."/>
        </authorList>
    </citation>
    <scope>NUCLEOTIDE SEQUENCE [LARGE SCALE GENOMIC DNA]</scope>
    <source>
        <strain evidence="6">cv. DH55</strain>
    </source>
</reference>
<dbReference type="PANTHER" id="PTHR14110:SF29">
    <property type="entry name" value="CHLOROPLASTIC IMPORT INNER MEMBRANE TRANSLOCASE SUBUNIT HP30-2"/>
    <property type="match status" value="1"/>
</dbReference>
<evidence type="ECO:0000313" key="7">
    <source>
        <dbReference type="RefSeq" id="XP_019102474.1"/>
    </source>
</evidence>
<gene>
    <name evidence="7" type="primary">LOC104792316</name>
</gene>
<feature type="transmembrane region" description="Helical" evidence="5">
    <location>
        <begin position="69"/>
        <end position="88"/>
    </location>
</feature>
<accession>A0ABM1RTY6</accession>
<proteinExistence type="predicted"/>
<dbReference type="InterPro" id="IPR039175">
    <property type="entry name" value="TIM22"/>
</dbReference>
<comment type="subcellular location">
    <subcellularLocation>
        <location evidence="1">Membrane</location>
        <topology evidence="1">Multi-pass membrane protein</topology>
    </subcellularLocation>
</comment>
<evidence type="ECO:0000256" key="3">
    <source>
        <dbReference type="ARBA" id="ARBA00022989"/>
    </source>
</evidence>
<dbReference type="PANTHER" id="PTHR14110">
    <property type="entry name" value="MITOCHONDRIAL IMPORT INNER MEMBRANE TRANSLOCASE SUBUNIT TIM22"/>
    <property type="match status" value="1"/>
</dbReference>
<evidence type="ECO:0000256" key="2">
    <source>
        <dbReference type="ARBA" id="ARBA00022692"/>
    </source>
</evidence>
<evidence type="ECO:0000256" key="4">
    <source>
        <dbReference type="ARBA" id="ARBA00023136"/>
    </source>
</evidence>
<keyword evidence="6" id="KW-1185">Reference proteome</keyword>
<dbReference type="Proteomes" id="UP000694864">
    <property type="component" value="Chromosome 6"/>
</dbReference>
<protein>
    <submittedName>
        <fullName evidence="7">Uncharacterized protein LOC104792316</fullName>
    </submittedName>
</protein>
<name>A0ABM1RTY6_CAMSA</name>